<feature type="compositionally biased region" description="Pro residues" evidence="1">
    <location>
        <begin position="203"/>
        <end position="231"/>
    </location>
</feature>
<reference evidence="3 4" key="1">
    <citation type="journal article" date="2015" name="Genome Biol.">
        <title>Comparative genomics of Steinernema reveals deeply conserved gene regulatory networks.</title>
        <authorList>
            <person name="Dillman A.R."/>
            <person name="Macchietto M."/>
            <person name="Porter C.F."/>
            <person name="Rogers A."/>
            <person name="Williams B."/>
            <person name="Antoshechkin I."/>
            <person name="Lee M.M."/>
            <person name="Goodwin Z."/>
            <person name="Lu X."/>
            <person name="Lewis E.E."/>
            <person name="Goodrich-Blair H."/>
            <person name="Stock S.P."/>
            <person name="Adams B.J."/>
            <person name="Sternberg P.W."/>
            <person name="Mortazavi A."/>
        </authorList>
    </citation>
    <scope>NUCLEOTIDE SEQUENCE [LARGE SCALE GENOMIC DNA]</scope>
    <source>
        <strain evidence="3 4">ALL</strain>
    </source>
</reference>
<feature type="signal peptide" evidence="2">
    <location>
        <begin position="1"/>
        <end position="17"/>
    </location>
</feature>
<evidence type="ECO:0000256" key="1">
    <source>
        <dbReference type="SAM" id="MobiDB-lite"/>
    </source>
</evidence>
<dbReference type="AlphaFoldDB" id="A0A4U5LRW2"/>
<organism evidence="3 4">
    <name type="scientific">Steinernema carpocapsae</name>
    <name type="common">Entomopathogenic nematode</name>
    <dbReference type="NCBI Taxonomy" id="34508"/>
    <lineage>
        <taxon>Eukaryota</taxon>
        <taxon>Metazoa</taxon>
        <taxon>Ecdysozoa</taxon>
        <taxon>Nematoda</taxon>
        <taxon>Chromadorea</taxon>
        <taxon>Rhabditida</taxon>
        <taxon>Tylenchina</taxon>
        <taxon>Panagrolaimomorpha</taxon>
        <taxon>Strongyloidoidea</taxon>
        <taxon>Steinernematidae</taxon>
        <taxon>Steinernema</taxon>
    </lineage>
</organism>
<proteinExistence type="predicted"/>
<name>A0A4U5LRW2_STECR</name>
<dbReference type="InterPro" id="IPR016187">
    <property type="entry name" value="CTDL_fold"/>
</dbReference>
<keyword evidence="4" id="KW-1185">Reference proteome</keyword>
<sequence>MKTTVLLLMGLAVTSLAACPPDSSPSSDGTTCFTFVPQKTDFLGAEQLCKIFGGNLASIGKRDHRERRQGVLPRGTSRRILGRRRQGRGFQDLEVDRQVRLRLHQLVQRRTRHLRAQLRQRRTLQRKVDPEPLLRPEALCVRGAQHQHWNYSASSNVPSDSHLPPIPTCPVVTCPPPVTCPPTVTCPPEPTCPACPSAEPCPTTKPPLSTTPPPTEPPTPSPTTKPPPTPTPTQSLLRPSLQRLLLLRSLLQHPLLPRSLLRPSLQRLLPPPRLLRLLPRRLVPSPRIILRVPSATRTLAEPTPTASRSEPL</sequence>
<evidence type="ECO:0000313" key="4">
    <source>
        <dbReference type="Proteomes" id="UP000298663"/>
    </source>
</evidence>
<accession>A0A4U5LRW2</accession>
<feature type="chain" id="PRO_5020575747" description="C-type lectin domain-containing protein" evidence="2">
    <location>
        <begin position="18"/>
        <end position="312"/>
    </location>
</feature>
<dbReference type="Proteomes" id="UP000298663">
    <property type="component" value="Unassembled WGS sequence"/>
</dbReference>
<keyword evidence="2" id="KW-0732">Signal</keyword>
<comment type="caution">
    <text evidence="3">The sequence shown here is derived from an EMBL/GenBank/DDBJ whole genome shotgun (WGS) entry which is preliminary data.</text>
</comment>
<dbReference type="PROSITE" id="PS51257">
    <property type="entry name" value="PROKAR_LIPOPROTEIN"/>
    <property type="match status" value="1"/>
</dbReference>
<evidence type="ECO:0000313" key="3">
    <source>
        <dbReference type="EMBL" id="TKR58748.1"/>
    </source>
</evidence>
<evidence type="ECO:0000256" key="2">
    <source>
        <dbReference type="SAM" id="SignalP"/>
    </source>
</evidence>
<evidence type="ECO:0008006" key="5">
    <source>
        <dbReference type="Google" id="ProtNLM"/>
    </source>
</evidence>
<dbReference type="EMBL" id="AZBU02000013">
    <property type="protein sequence ID" value="TKR58748.1"/>
    <property type="molecule type" value="Genomic_DNA"/>
</dbReference>
<feature type="region of interest" description="Disordered" evidence="1">
    <location>
        <begin position="195"/>
        <end position="236"/>
    </location>
</feature>
<gene>
    <name evidence="3" type="ORF">L596_030157</name>
</gene>
<reference evidence="3 4" key="2">
    <citation type="journal article" date="2019" name="G3 (Bethesda)">
        <title>Hybrid Assembly of the Genome of the Entomopathogenic Nematode Steinernema carpocapsae Identifies the X-Chromosome.</title>
        <authorList>
            <person name="Serra L."/>
            <person name="Macchietto M."/>
            <person name="Macias-Munoz A."/>
            <person name="McGill C.J."/>
            <person name="Rodriguez I.M."/>
            <person name="Rodriguez B."/>
            <person name="Murad R."/>
            <person name="Mortazavi A."/>
        </authorList>
    </citation>
    <scope>NUCLEOTIDE SEQUENCE [LARGE SCALE GENOMIC DNA]</scope>
    <source>
        <strain evidence="3 4">ALL</strain>
    </source>
</reference>
<dbReference type="SUPFAM" id="SSF56436">
    <property type="entry name" value="C-type lectin-like"/>
    <property type="match status" value="1"/>
</dbReference>
<protein>
    <recommendedName>
        <fullName evidence="5">C-type lectin domain-containing protein</fullName>
    </recommendedName>
</protein>